<evidence type="ECO:0000313" key="2">
    <source>
        <dbReference type="EMBL" id="KAB8214338.1"/>
    </source>
</evidence>
<evidence type="ECO:0000256" key="1">
    <source>
        <dbReference type="SAM" id="Phobius"/>
    </source>
</evidence>
<sequence>MTPNTKNDKIIELIHYSMENDSSSFCFLHLARSSFSRLPFVSVPFFCFFLSFLFSRSCLLNYLPHLSSIFPTAILQLLPPIKQKNTDHQSRYYCTLIPT</sequence>
<dbReference type="EMBL" id="ML733541">
    <property type="protein sequence ID" value="KAB8214338.1"/>
    <property type="molecule type" value="Genomic_DNA"/>
</dbReference>
<reference evidence="2 3" key="1">
    <citation type="submission" date="2019-04" db="EMBL/GenBank/DDBJ databases">
        <title>Fungal friends and foes A comparative genomics study of 23 Aspergillus species from section Flavi.</title>
        <authorList>
            <consortium name="DOE Joint Genome Institute"/>
            <person name="Kjaerbolling I."/>
            <person name="Vesth T.C."/>
            <person name="Frisvad J.C."/>
            <person name="Nybo J.L."/>
            <person name="Theobald S."/>
            <person name="Kildgaard S."/>
            <person name="Petersen T.I."/>
            <person name="Kuo A."/>
            <person name="Sato A."/>
            <person name="Lyhne E.K."/>
            <person name="Kogle M.E."/>
            <person name="Wiebenga A."/>
            <person name="Kun R.S."/>
            <person name="Lubbers R.J."/>
            <person name="Makela M.R."/>
            <person name="Barry K."/>
            <person name="Chovatia M."/>
            <person name="Clum A."/>
            <person name="Daum C."/>
            <person name="Haridas S."/>
            <person name="He G."/>
            <person name="LaButti K."/>
            <person name="Lipzen A."/>
            <person name="Mondo S."/>
            <person name="Pangilinan J."/>
            <person name="Riley R."/>
            <person name="Salamov A."/>
            <person name="Simmons B.A."/>
            <person name="Magnuson J.K."/>
            <person name="Henrissat B."/>
            <person name="Mortensen U.H."/>
            <person name="Larsen T.O."/>
            <person name="De vries R.P."/>
            <person name="Grigoriev I.V."/>
            <person name="Machida M."/>
            <person name="Baker S.E."/>
            <person name="Andersen M.R."/>
        </authorList>
    </citation>
    <scope>NUCLEOTIDE SEQUENCE [LARGE SCALE GENOMIC DNA]</scope>
    <source>
        <strain evidence="2 3">CBS 126849</strain>
    </source>
</reference>
<protein>
    <submittedName>
        <fullName evidence="2">Uncharacterized protein</fullName>
    </submittedName>
</protein>
<accession>A0A5N6EAA7</accession>
<evidence type="ECO:0000313" key="3">
    <source>
        <dbReference type="Proteomes" id="UP000326799"/>
    </source>
</evidence>
<keyword evidence="1" id="KW-1133">Transmembrane helix</keyword>
<gene>
    <name evidence="2" type="ORF">BDV33DRAFT_182906</name>
</gene>
<name>A0A5N6EAA7_9EURO</name>
<keyword evidence="1" id="KW-0812">Transmembrane</keyword>
<dbReference type="AlphaFoldDB" id="A0A5N6EAA7"/>
<keyword evidence="1" id="KW-0472">Membrane</keyword>
<proteinExistence type="predicted"/>
<feature type="transmembrane region" description="Helical" evidence="1">
    <location>
        <begin position="38"/>
        <end position="56"/>
    </location>
</feature>
<dbReference type="Proteomes" id="UP000326799">
    <property type="component" value="Unassembled WGS sequence"/>
</dbReference>
<organism evidence="2 3">
    <name type="scientific">Aspergillus novoparasiticus</name>
    <dbReference type="NCBI Taxonomy" id="986946"/>
    <lineage>
        <taxon>Eukaryota</taxon>
        <taxon>Fungi</taxon>
        <taxon>Dikarya</taxon>
        <taxon>Ascomycota</taxon>
        <taxon>Pezizomycotina</taxon>
        <taxon>Eurotiomycetes</taxon>
        <taxon>Eurotiomycetidae</taxon>
        <taxon>Eurotiales</taxon>
        <taxon>Aspergillaceae</taxon>
        <taxon>Aspergillus</taxon>
        <taxon>Aspergillus subgen. Circumdati</taxon>
    </lineage>
</organism>
<keyword evidence="3" id="KW-1185">Reference proteome</keyword>